<organism evidence="2 3">
    <name type="scientific">Argiope bruennichi</name>
    <name type="common">Wasp spider</name>
    <name type="synonym">Aranea bruennichi</name>
    <dbReference type="NCBI Taxonomy" id="94029"/>
    <lineage>
        <taxon>Eukaryota</taxon>
        <taxon>Metazoa</taxon>
        <taxon>Ecdysozoa</taxon>
        <taxon>Arthropoda</taxon>
        <taxon>Chelicerata</taxon>
        <taxon>Arachnida</taxon>
        <taxon>Araneae</taxon>
        <taxon>Araneomorphae</taxon>
        <taxon>Entelegynae</taxon>
        <taxon>Araneoidea</taxon>
        <taxon>Araneidae</taxon>
        <taxon>Argiope</taxon>
    </lineage>
</organism>
<dbReference type="InterPro" id="IPR040676">
    <property type="entry name" value="DUF5641"/>
</dbReference>
<reference evidence="2" key="2">
    <citation type="submission" date="2020-06" db="EMBL/GenBank/DDBJ databases">
        <authorList>
            <person name="Sheffer M."/>
        </authorList>
    </citation>
    <scope>NUCLEOTIDE SEQUENCE</scope>
</reference>
<dbReference type="Proteomes" id="UP000807504">
    <property type="component" value="Unassembled WGS sequence"/>
</dbReference>
<proteinExistence type="predicted"/>
<gene>
    <name evidence="2" type="ORF">HNY73_017330</name>
</gene>
<accession>A0A8T0ELP4</accession>
<sequence length="276" mass="30967">MPSPAALVNISNSGRRNFDCLLCDKRHPSQARKLTLEERRKILSRKGACFSCLRLKHVSLNCKFKGADVAGLAMTGNSVQLSSSIIVSETSVGRTLIVMSIIRLAVWVLRFIDNVRGKRSERKIGELSLQEEDAAERVEDLVFLGDDYRRLLNWPFAKVLELLPTKDSKVRTVKLKTENGIFLRPIQRIYHLELSSNDSSFQVQRLVSTRGTSVEKAADASLDHHVVSDVTRHRDEIPCDSGVPVDPYSVSDSPILVCNIHLHFLMILHLLEVIAS</sequence>
<keyword evidence="3" id="KW-1185">Reference proteome</keyword>
<dbReference type="PANTHER" id="PTHR47331:SF2">
    <property type="match status" value="1"/>
</dbReference>
<evidence type="ECO:0000313" key="2">
    <source>
        <dbReference type="EMBL" id="KAF8774817.1"/>
    </source>
</evidence>
<comment type="caution">
    <text evidence="2">The sequence shown here is derived from an EMBL/GenBank/DDBJ whole genome shotgun (WGS) entry which is preliminary data.</text>
</comment>
<protein>
    <recommendedName>
        <fullName evidence="1">DUF5641 domain-containing protein</fullName>
    </recommendedName>
</protein>
<dbReference type="PANTHER" id="PTHR47331">
    <property type="entry name" value="PHD-TYPE DOMAIN-CONTAINING PROTEIN"/>
    <property type="match status" value="1"/>
</dbReference>
<dbReference type="EMBL" id="JABXBU010002227">
    <property type="protein sequence ID" value="KAF8774817.1"/>
    <property type="molecule type" value="Genomic_DNA"/>
</dbReference>
<dbReference type="Pfam" id="PF18701">
    <property type="entry name" value="DUF5641"/>
    <property type="match status" value="1"/>
</dbReference>
<name>A0A8T0ELP4_ARGBR</name>
<feature type="domain" description="DUF5641" evidence="1">
    <location>
        <begin position="134"/>
        <end position="191"/>
    </location>
</feature>
<evidence type="ECO:0000313" key="3">
    <source>
        <dbReference type="Proteomes" id="UP000807504"/>
    </source>
</evidence>
<evidence type="ECO:0000259" key="1">
    <source>
        <dbReference type="Pfam" id="PF18701"/>
    </source>
</evidence>
<reference evidence="2" key="1">
    <citation type="journal article" date="2020" name="bioRxiv">
        <title>Chromosome-level reference genome of the European wasp spider Argiope bruennichi: a resource for studies on range expansion and evolutionary adaptation.</title>
        <authorList>
            <person name="Sheffer M.M."/>
            <person name="Hoppe A."/>
            <person name="Krehenwinkel H."/>
            <person name="Uhl G."/>
            <person name="Kuss A.W."/>
            <person name="Jensen L."/>
            <person name="Jensen C."/>
            <person name="Gillespie R.G."/>
            <person name="Hoff K.J."/>
            <person name="Prost S."/>
        </authorList>
    </citation>
    <scope>NUCLEOTIDE SEQUENCE</scope>
</reference>
<dbReference type="AlphaFoldDB" id="A0A8T0ELP4"/>